<dbReference type="PANTHER" id="PTHR23503:SF96">
    <property type="entry name" value="MAJOR FACILITATOR SUPERFAMILY (MFS) PROFILE DOMAIN-CONTAINING PROTEIN"/>
    <property type="match status" value="1"/>
</dbReference>
<accession>A0A158R4J6</accession>
<feature type="transmembrane region" description="Helical" evidence="5">
    <location>
        <begin position="264"/>
        <end position="284"/>
    </location>
</feature>
<keyword evidence="2 5" id="KW-0812">Transmembrane</keyword>
<feature type="transmembrane region" description="Helical" evidence="5">
    <location>
        <begin position="154"/>
        <end position="177"/>
    </location>
</feature>
<feature type="transmembrane region" description="Helical" evidence="5">
    <location>
        <begin position="290"/>
        <end position="314"/>
    </location>
</feature>
<dbReference type="STRING" id="451379.A0A158R4J6"/>
<reference evidence="8" key="1">
    <citation type="submission" date="2016-04" db="UniProtKB">
        <authorList>
            <consortium name="WormBaseParasite"/>
        </authorList>
    </citation>
    <scope>IDENTIFICATION</scope>
</reference>
<name>A0A158R4J6_9BILA</name>
<feature type="transmembrane region" description="Helical" evidence="5">
    <location>
        <begin position="1398"/>
        <end position="1421"/>
    </location>
</feature>
<feature type="transmembrane region" description="Helical" evidence="5">
    <location>
        <begin position="1009"/>
        <end position="1030"/>
    </location>
</feature>
<dbReference type="WBParaSite" id="SMUV_0000356701-mRNA-1">
    <property type="protein sequence ID" value="SMUV_0000356701-mRNA-1"/>
    <property type="gene ID" value="SMUV_0000356701"/>
</dbReference>
<evidence type="ECO:0000256" key="1">
    <source>
        <dbReference type="ARBA" id="ARBA00004141"/>
    </source>
</evidence>
<keyword evidence="3 5" id="KW-1133">Transmembrane helix</keyword>
<feature type="transmembrane region" description="Helical" evidence="5">
    <location>
        <begin position="391"/>
        <end position="412"/>
    </location>
</feature>
<dbReference type="InterPro" id="IPR005828">
    <property type="entry name" value="MFS_sugar_transport-like"/>
</dbReference>
<dbReference type="Pfam" id="PF00083">
    <property type="entry name" value="Sugar_tr"/>
    <property type="match status" value="6"/>
</dbReference>
<feature type="transmembrane region" description="Helical" evidence="5">
    <location>
        <begin position="1199"/>
        <end position="1218"/>
    </location>
</feature>
<evidence type="ECO:0000313" key="8">
    <source>
        <dbReference type="WBParaSite" id="SMUV_0000356701-mRNA-1"/>
    </source>
</evidence>
<feature type="transmembrane region" description="Helical" evidence="5">
    <location>
        <begin position="1230"/>
        <end position="1251"/>
    </location>
</feature>
<feature type="transmembrane region" description="Helical" evidence="5">
    <location>
        <begin position="481"/>
        <end position="503"/>
    </location>
</feature>
<feature type="transmembrane region" description="Helical" evidence="5">
    <location>
        <begin position="1263"/>
        <end position="1283"/>
    </location>
</feature>
<protein>
    <submittedName>
        <fullName evidence="8">MFS domain-containing protein</fullName>
    </submittedName>
</protein>
<dbReference type="InterPro" id="IPR045263">
    <property type="entry name" value="GLUT"/>
</dbReference>
<feature type="transmembrane region" description="Helical" evidence="5">
    <location>
        <begin position="432"/>
        <end position="452"/>
    </location>
</feature>
<feature type="domain" description="Major facilitator superfamily (MFS) profile" evidence="6">
    <location>
        <begin position="13"/>
        <end position="606"/>
    </location>
</feature>
<evidence type="ECO:0000256" key="5">
    <source>
        <dbReference type="SAM" id="Phobius"/>
    </source>
</evidence>
<sequence length="1537" mass="170474">MGKIPSLRMFLIATVICLGGSFHFGFQLCVTNPTQQPLMLFMNHSHTSHYGWSLEETLAKNLWSVIIATFSIGAIFGSLFIGYIGSRFGRKRGLYISFGLTMFSCILFIISFHISSFELYIIGRILAGFALSLSLGLAAMFLNESSPKEYRGVISTMTCLVSSFGGVIAVTIGMNNILGTAELWWYIFVTESIIILIVLSILPFIPESPSYLLMVGKEIDARCAITFFQQCQPKEVDARINEIKENLKSSAKTMSIKEVIREKYSRKGAIVGILIATICSLFAIETLGRRFLVLLSNGTIIFLNIIIFILMLCFDKYRYSWIGYCLIVVIVISQFFFCIGLGPLCFFIASEMVCQGARGVCQAAATLFQMFSRAVVLAVFLPLTQAVGQPYSYLILSVFPMIFFFIFLIFNLPETKNKTYREAMAKLPPIKLFLTSLLTSFGASFHFGYQMLLTSPSQPSFIELFVSIGFIKSYFGPKKGLYVSVGCCIIGVVLSIASFHVGFENTFENKALSYELYIVSRIITGIAITLGVGLQAILLNEASANECRGAVSMVTGILVQFGTVVGAILALPNILGSSNLWWYLYLVEVIIFIIVLLLLALIPESPALLLTTMPLKYYLVQASLQSKHLTATLDSVRAVVLAVFQPLSQVVDTSFAYLVLFTPTMVLAFLYLYFNLPETKNMSEQQMGYFPPLKLLLLAIFISFGGPFHYGFQSILTNPSQKAFMNFINISHINHYKWEMSRSLAQSIWSITVALYSVGGIFGSLSITAVSTKFGRKHVFGLILQKKTSKKQLTLKDQYVKINLCRQQLSNVIWYHDPKRCRGFISMMTCQAATGGAVVAAIVAMPTILGTNKLWWYLYLSDILMLVPLVVLLPFIPESPGYLAMHDKDGEARKAILFFHNCDAVQVEKVLAEIKENIRIQATSMSFFDVFKDAHLRHGVAVGSVISAAMSLSGSSTVNAFSVAILINCGLRAQEAAYGSVGLMAIMFVGVYVFSTLATFAVDRYGRRPLVLISCFGLTTFNVVVFAFMYSFEVFKLPWIGYILIFLIAMTKFFFAIGIGPLCFFVASEMVDQAGRSVSQSCATASQMIAHTVKPIFRRTICIAVFLSLKEAFGQSWAFLILFVPTMLLSYLFLYFNMPETKNRNYKEASIVICMAGPFHHGFQAVVTSPAQKSFMAFLCSSYSRHYGWELSRTLAQTIWSLTVAALSIGAIFGALSVNVIASRLGRKRGMLMAVAIEILSGILSFGSYFLLIASSPKQCRGFISMMICQAATLGTVCAAVIAMTSVLGAVDKWWCIYLLETITFIPVLVLIAFIHETPSYLLAQGSENEALKSIQFYHRCKLDDAKVVANEIRENLKLLSKTMKVSAIFKDKHSRKGVLTGVVVACSMSFSGASGYLMAALIALTKFFTACGIAPLSFFIASEMVGQAVRGFSQMCSSTLLMIIRTITVAAFMPLSEAAGRSIAFLTLFVFPLLFGAVFIYFNMPETKNRNYSEIIESMRRLPSISKYLRWKTYHSSMPLARKNPVKHSGTFDSYH</sequence>
<dbReference type="Gene3D" id="1.20.1250.20">
    <property type="entry name" value="MFS general substrate transporter like domains"/>
    <property type="match status" value="7"/>
</dbReference>
<dbReference type="PROSITE" id="PS50850">
    <property type="entry name" value="MFS"/>
    <property type="match status" value="1"/>
</dbReference>
<dbReference type="InterPro" id="IPR020846">
    <property type="entry name" value="MFS_dom"/>
</dbReference>
<dbReference type="InterPro" id="IPR036259">
    <property type="entry name" value="MFS_trans_sf"/>
</dbReference>
<evidence type="ECO:0000259" key="6">
    <source>
        <dbReference type="PROSITE" id="PS50850"/>
    </source>
</evidence>
<dbReference type="Proteomes" id="UP000046393">
    <property type="component" value="Unplaced"/>
</dbReference>
<feature type="transmembrane region" description="Helical" evidence="5">
    <location>
        <begin position="121"/>
        <end position="142"/>
    </location>
</feature>
<feature type="transmembrane region" description="Helical" evidence="5">
    <location>
        <begin position="748"/>
        <end position="770"/>
    </location>
</feature>
<feature type="transmembrane region" description="Helical" evidence="5">
    <location>
        <begin position="1295"/>
        <end position="1315"/>
    </location>
</feature>
<feature type="transmembrane region" description="Helical" evidence="5">
    <location>
        <begin position="854"/>
        <end position="876"/>
    </location>
</feature>
<keyword evidence="7" id="KW-1185">Reference proteome</keyword>
<feature type="transmembrane region" description="Helical" evidence="5">
    <location>
        <begin position="515"/>
        <end position="538"/>
    </location>
</feature>
<feature type="transmembrane region" description="Helical" evidence="5">
    <location>
        <begin position="1042"/>
        <end position="1067"/>
    </location>
</feature>
<keyword evidence="4 5" id="KW-0472">Membrane</keyword>
<evidence type="ECO:0000313" key="7">
    <source>
        <dbReference type="Proteomes" id="UP000046393"/>
    </source>
</evidence>
<dbReference type="PANTHER" id="PTHR23503">
    <property type="entry name" value="SOLUTE CARRIER FAMILY 2"/>
    <property type="match status" value="1"/>
</dbReference>
<feature type="transmembrane region" description="Helical" evidence="5">
    <location>
        <begin position="824"/>
        <end position="848"/>
    </location>
</feature>
<evidence type="ECO:0000256" key="2">
    <source>
        <dbReference type="ARBA" id="ARBA00022692"/>
    </source>
</evidence>
<dbReference type="GO" id="GO:0016020">
    <property type="term" value="C:membrane"/>
    <property type="evidence" value="ECO:0007669"/>
    <property type="project" value="UniProtKB-SubCell"/>
</dbReference>
<feature type="transmembrane region" description="Helical" evidence="5">
    <location>
        <begin position="1117"/>
        <end position="1136"/>
    </location>
</feature>
<feature type="transmembrane region" description="Helical" evidence="5">
    <location>
        <begin position="655"/>
        <end position="674"/>
    </location>
</feature>
<feature type="transmembrane region" description="Helical" evidence="5">
    <location>
        <begin position="62"/>
        <end position="82"/>
    </location>
</feature>
<feature type="transmembrane region" description="Helical" evidence="5">
    <location>
        <begin position="583"/>
        <end position="602"/>
    </location>
</feature>
<feature type="transmembrane region" description="Helical" evidence="5">
    <location>
        <begin position="321"/>
        <end position="349"/>
    </location>
</feature>
<dbReference type="SUPFAM" id="SSF103473">
    <property type="entry name" value="MFS general substrate transporter"/>
    <property type="match status" value="4"/>
</dbReference>
<feature type="transmembrane region" description="Helical" evidence="5">
    <location>
        <begin position="183"/>
        <end position="205"/>
    </location>
</feature>
<feature type="transmembrane region" description="Helical" evidence="5">
    <location>
        <begin position="979"/>
        <end position="1002"/>
    </location>
</feature>
<evidence type="ECO:0000256" key="3">
    <source>
        <dbReference type="ARBA" id="ARBA00022989"/>
    </source>
</evidence>
<feature type="transmembrane region" description="Helical" evidence="5">
    <location>
        <begin position="550"/>
        <end position="571"/>
    </location>
</feature>
<dbReference type="GO" id="GO:0015149">
    <property type="term" value="F:hexose transmembrane transporter activity"/>
    <property type="evidence" value="ECO:0007669"/>
    <property type="project" value="TreeGrafter"/>
</dbReference>
<evidence type="ECO:0000256" key="4">
    <source>
        <dbReference type="ARBA" id="ARBA00023136"/>
    </source>
</evidence>
<feature type="transmembrane region" description="Helical" evidence="5">
    <location>
        <begin position="1463"/>
        <end position="1483"/>
    </location>
</feature>
<comment type="subcellular location">
    <subcellularLocation>
        <location evidence="1">Membrane</location>
        <topology evidence="1">Multi-pass membrane protein</topology>
    </subcellularLocation>
</comment>
<proteinExistence type="predicted"/>
<feature type="transmembrane region" description="Helical" evidence="5">
    <location>
        <begin position="94"/>
        <end position="115"/>
    </location>
</feature>
<organism evidence="7 8">
    <name type="scientific">Syphacia muris</name>
    <dbReference type="NCBI Taxonomy" id="451379"/>
    <lineage>
        <taxon>Eukaryota</taxon>
        <taxon>Metazoa</taxon>
        <taxon>Ecdysozoa</taxon>
        <taxon>Nematoda</taxon>
        <taxon>Chromadorea</taxon>
        <taxon>Rhabditida</taxon>
        <taxon>Spirurina</taxon>
        <taxon>Oxyuridomorpha</taxon>
        <taxon>Oxyuroidea</taxon>
        <taxon>Oxyuridae</taxon>
        <taxon>Syphacia</taxon>
    </lineage>
</organism>
<feature type="transmembrane region" description="Helical" evidence="5">
    <location>
        <begin position="695"/>
        <end position="712"/>
    </location>
</feature>
<feature type="transmembrane region" description="Helical" evidence="5">
    <location>
        <begin position="1433"/>
        <end position="1457"/>
    </location>
</feature>